<gene>
    <name evidence="2" type="ORF">PPRO1316_LOCUS63</name>
</gene>
<feature type="compositionally biased region" description="Polar residues" evidence="1">
    <location>
        <begin position="35"/>
        <end position="48"/>
    </location>
</feature>
<organism evidence="2">
    <name type="scientific">Pycnococcus provasolii</name>
    <dbReference type="NCBI Taxonomy" id="41880"/>
    <lineage>
        <taxon>Eukaryota</taxon>
        <taxon>Viridiplantae</taxon>
        <taxon>Chlorophyta</taxon>
        <taxon>Pseudoscourfieldiophyceae</taxon>
        <taxon>Pseudoscourfieldiales</taxon>
        <taxon>Pycnococcaceae</taxon>
        <taxon>Pycnococcus</taxon>
    </lineage>
</organism>
<dbReference type="AlphaFoldDB" id="A0A7S2YUV0"/>
<accession>A0A7S2YUV0</accession>
<evidence type="ECO:0000313" key="2">
    <source>
        <dbReference type="EMBL" id="CAE0007531.1"/>
    </source>
</evidence>
<proteinExistence type="predicted"/>
<sequence>MSDPRKSLMFSRTPVVKAPATATATATAAPASVLRPSNNISEPSSMKASQQQQEPPSEPPSSEVVTDGTFTFKRKRKQAAAPEPAATNTTAKMHKKSAPSTTTTKKKPSTATATATYNIANLPPYPQSQHLYPHAQPLHTALNVCRPDSQRLTQLIKRIADEEVARCRNTFHNHPFVTKEVEHILKDFAVAAEQLVLDGTVAVAQNTPEEAVGEILQARLATLNEQKRRFVKEEKEWHELAVRRDEGPSATIPTPTPSVADASAANAQAASESAVGKLAEAQTSAQTSLEIQVDRICAMVQGCESLVASAEERAGQLASRFHRESFRMLPHVDSPAVLIKSLAATSRALAAVAAEATAS</sequence>
<evidence type="ECO:0000256" key="1">
    <source>
        <dbReference type="SAM" id="MobiDB-lite"/>
    </source>
</evidence>
<feature type="compositionally biased region" description="Low complexity" evidence="1">
    <location>
        <begin position="98"/>
        <end position="111"/>
    </location>
</feature>
<dbReference type="EMBL" id="HBHV01000097">
    <property type="protein sequence ID" value="CAE0007531.1"/>
    <property type="molecule type" value="Transcribed_RNA"/>
</dbReference>
<feature type="compositionally biased region" description="Low complexity" evidence="1">
    <location>
        <begin position="49"/>
        <end position="63"/>
    </location>
</feature>
<reference evidence="2" key="1">
    <citation type="submission" date="2021-01" db="EMBL/GenBank/DDBJ databases">
        <authorList>
            <person name="Corre E."/>
            <person name="Pelletier E."/>
            <person name="Niang G."/>
            <person name="Scheremetjew M."/>
            <person name="Finn R."/>
            <person name="Kale V."/>
            <person name="Holt S."/>
            <person name="Cochrane G."/>
            <person name="Meng A."/>
            <person name="Brown T."/>
            <person name="Cohen L."/>
        </authorList>
    </citation>
    <scope>NUCLEOTIDE SEQUENCE</scope>
    <source>
        <strain evidence="2">RCC2336</strain>
    </source>
</reference>
<name>A0A7S2YUV0_9CHLO</name>
<feature type="compositionally biased region" description="Low complexity" evidence="1">
    <location>
        <begin position="79"/>
        <end position="91"/>
    </location>
</feature>
<protein>
    <submittedName>
        <fullName evidence="2">Uncharacterized protein</fullName>
    </submittedName>
</protein>
<feature type="compositionally biased region" description="Low complexity" evidence="1">
    <location>
        <begin position="18"/>
        <end position="31"/>
    </location>
</feature>
<feature type="region of interest" description="Disordered" evidence="1">
    <location>
        <begin position="1"/>
        <end position="111"/>
    </location>
</feature>